<sequence length="282" mass="31637">MSQYSAPILTPTLVSTSLEALDATDRNSHASSCVSPAFEPTFDYPRHTVAAAELHRVEVYSGQNLPQLEMLERTHLDTLALITQEFAQKCDLECHIAEKKREFEEMKAKIQREDAISKQRIAHQQVLLELELAEQQYAFEQELAQRRIAVQRRASMSVAAANMVVQDVKPIPTPISQQRAGANANIGVVGQVVKPQPQLPRVDIPAKPRQAPAPKTYSLKEVEALGAKGQKLRNELQALEEIVHEYWRKGNDPIKLMEKVSNIQGLIDENDKEFGVAMKNLE</sequence>
<evidence type="ECO:0000313" key="1">
    <source>
        <dbReference type="EMBL" id="QHT22115.1"/>
    </source>
</evidence>
<protein>
    <submittedName>
        <fullName evidence="1">Uncharacterized protein</fullName>
    </submittedName>
</protein>
<organism evidence="1">
    <name type="scientific">viral metagenome</name>
    <dbReference type="NCBI Taxonomy" id="1070528"/>
    <lineage>
        <taxon>unclassified sequences</taxon>
        <taxon>metagenomes</taxon>
        <taxon>organismal metagenomes</taxon>
    </lineage>
</organism>
<dbReference type="AlphaFoldDB" id="A0A6C0E3Z6"/>
<name>A0A6C0E3Z6_9ZZZZ</name>
<proteinExistence type="predicted"/>
<reference evidence="1" key="1">
    <citation type="journal article" date="2020" name="Nature">
        <title>Giant virus diversity and host interactions through global metagenomics.</title>
        <authorList>
            <person name="Schulz F."/>
            <person name="Roux S."/>
            <person name="Paez-Espino D."/>
            <person name="Jungbluth S."/>
            <person name="Walsh D.A."/>
            <person name="Denef V.J."/>
            <person name="McMahon K.D."/>
            <person name="Konstantinidis K.T."/>
            <person name="Eloe-Fadrosh E.A."/>
            <person name="Kyrpides N.C."/>
            <person name="Woyke T."/>
        </authorList>
    </citation>
    <scope>NUCLEOTIDE SEQUENCE</scope>
    <source>
        <strain evidence="1">GVMAG-M-3300023179-103</strain>
    </source>
</reference>
<accession>A0A6C0E3Z6</accession>
<dbReference type="EMBL" id="MN739703">
    <property type="protein sequence ID" value="QHT22115.1"/>
    <property type="molecule type" value="Genomic_DNA"/>
</dbReference>